<dbReference type="EMBL" id="CP150484">
    <property type="protein sequence ID" value="WYW21151.1"/>
    <property type="molecule type" value="Genomic_DNA"/>
</dbReference>
<name>A0ACD5BP65_9PSEU</name>
<accession>A0ACD5BP65</accession>
<gene>
    <name evidence="1" type="ORF">LCL61_36950</name>
</gene>
<evidence type="ECO:0000313" key="2">
    <source>
        <dbReference type="Proteomes" id="UP001456344"/>
    </source>
</evidence>
<keyword evidence="2" id="KW-1185">Reference proteome</keyword>
<reference evidence="1" key="1">
    <citation type="submission" date="2023-10" db="EMBL/GenBank/DDBJ databases">
        <title>Whole genome sequencing of actinobacterial strain Amycolatopsis sp. (BCA-696) identifies the underlying plant growth-promoting genes.</title>
        <authorList>
            <person name="Gandham P."/>
            <person name="Vadla N."/>
            <person name="Saji A."/>
            <person name="Srinivas V."/>
            <person name="Ruperao P."/>
            <person name="Selvanayagam S."/>
            <person name="Saxena R.K."/>
            <person name="Rathore A."/>
            <person name="Gopalakrishnan S."/>
            <person name="Thakur V."/>
        </authorList>
    </citation>
    <scope>NUCLEOTIDE SEQUENCE</scope>
    <source>
        <strain evidence="1">BCA-696</strain>
    </source>
</reference>
<proteinExistence type="predicted"/>
<dbReference type="Proteomes" id="UP001456344">
    <property type="component" value="Chromosome"/>
</dbReference>
<protein>
    <submittedName>
        <fullName evidence="1">ANTAR domain-containing protein</fullName>
    </submittedName>
</protein>
<sequence length="240" mass="25824">MTFPEATQCREKPEWTAITRELLAVKTIPDAVRVIAETAGRLITSADLITVALCDRDAVTSVPEWRRPLAAALDLAQHRDGGPATAAIDPLGPGFAASDDLLHDTRWPAFAALAGGHGLHAVVSVECRKSASGRPSGSLTAYSHRSGGLTEHDRRTALVLASQASLTLARLHTSEEAERRRTRLLGELEIRDIIGQATGILMNRRGCTAEVANGMLRRWAHELGMDVPDLAHTLLEIGHS</sequence>
<organism evidence="1 2">
    <name type="scientific">Amycolatopsis coloradensis</name>
    <dbReference type="NCBI Taxonomy" id="76021"/>
    <lineage>
        <taxon>Bacteria</taxon>
        <taxon>Bacillati</taxon>
        <taxon>Actinomycetota</taxon>
        <taxon>Actinomycetes</taxon>
        <taxon>Pseudonocardiales</taxon>
        <taxon>Pseudonocardiaceae</taxon>
        <taxon>Amycolatopsis</taxon>
    </lineage>
</organism>
<evidence type="ECO:0000313" key="1">
    <source>
        <dbReference type="EMBL" id="WYW21151.1"/>
    </source>
</evidence>